<sequence>MTIEAYLADMKEGFVSDPLVVQFRVIRERSTLVDGHIRARLELSDSSQLEFSEYMQHSSEGEIVVVTYSYHWATGDNELIKRWDNAPHYPDLPGFPDHIHDGATGEVTSGRPMSIASMLAEIGGRSL</sequence>
<accession>W4M920</accession>
<gene>
    <name evidence="1" type="ORF">ETSY2_18970</name>
</gene>
<evidence type="ECO:0000313" key="2">
    <source>
        <dbReference type="Proteomes" id="UP000019140"/>
    </source>
</evidence>
<reference evidence="1 2" key="1">
    <citation type="journal article" date="2014" name="Nature">
        <title>An environmental bacterial taxon with a large and distinct metabolic repertoire.</title>
        <authorList>
            <person name="Wilson M.C."/>
            <person name="Mori T."/>
            <person name="Ruckert C."/>
            <person name="Uria A.R."/>
            <person name="Helf M.J."/>
            <person name="Takada K."/>
            <person name="Gernert C."/>
            <person name="Steffens U.A."/>
            <person name="Heycke N."/>
            <person name="Schmitt S."/>
            <person name="Rinke C."/>
            <person name="Helfrich E.J."/>
            <person name="Brachmann A.O."/>
            <person name="Gurgui C."/>
            <person name="Wakimoto T."/>
            <person name="Kracht M."/>
            <person name="Crusemann M."/>
            <person name="Hentschel U."/>
            <person name="Abe I."/>
            <person name="Matsunaga S."/>
            <person name="Kalinowski J."/>
            <person name="Takeyama H."/>
            <person name="Piel J."/>
        </authorList>
    </citation>
    <scope>NUCLEOTIDE SEQUENCE [LARGE SCALE GENOMIC DNA]</scope>
    <source>
        <strain evidence="2">TSY2</strain>
    </source>
</reference>
<evidence type="ECO:0000313" key="1">
    <source>
        <dbReference type="EMBL" id="ETX06127.1"/>
    </source>
</evidence>
<dbReference type="HOGENOM" id="CLU_159819_0_0_7"/>
<dbReference type="Proteomes" id="UP000019140">
    <property type="component" value="Unassembled WGS sequence"/>
</dbReference>
<dbReference type="AlphaFoldDB" id="W4M920"/>
<keyword evidence="2" id="KW-1185">Reference proteome</keyword>
<proteinExistence type="predicted"/>
<dbReference type="EMBL" id="AZHX01000780">
    <property type="protein sequence ID" value="ETX06127.1"/>
    <property type="molecule type" value="Genomic_DNA"/>
</dbReference>
<organism evidence="1 2">
    <name type="scientific">Candidatus Entotheonella gemina</name>
    <dbReference type="NCBI Taxonomy" id="1429439"/>
    <lineage>
        <taxon>Bacteria</taxon>
        <taxon>Pseudomonadati</taxon>
        <taxon>Nitrospinota/Tectimicrobiota group</taxon>
        <taxon>Candidatus Tectimicrobiota</taxon>
        <taxon>Candidatus Entotheonellia</taxon>
        <taxon>Candidatus Entotheonellales</taxon>
        <taxon>Candidatus Entotheonellaceae</taxon>
        <taxon>Candidatus Entotheonella</taxon>
    </lineage>
</organism>
<name>W4M920_9BACT</name>
<dbReference type="InterPro" id="IPR045397">
    <property type="entry name" value="TumE-like"/>
</dbReference>
<dbReference type="Pfam" id="PF20126">
    <property type="entry name" value="TumE"/>
    <property type="match status" value="1"/>
</dbReference>
<protein>
    <submittedName>
        <fullName evidence="1">Uncharacterized protein</fullName>
    </submittedName>
</protein>
<comment type="caution">
    <text evidence="1">The sequence shown here is derived from an EMBL/GenBank/DDBJ whole genome shotgun (WGS) entry which is preliminary data.</text>
</comment>